<protein>
    <submittedName>
        <fullName evidence="2">Uncharacterized protein</fullName>
    </submittedName>
</protein>
<dbReference type="Proteomes" id="UP001396334">
    <property type="component" value="Unassembled WGS sequence"/>
</dbReference>
<reference evidence="2 3" key="1">
    <citation type="journal article" date="2024" name="G3 (Bethesda)">
        <title>Genome assembly of Hibiscus sabdariffa L. provides insights into metabolisms of medicinal natural products.</title>
        <authorList>
            <person name="Kim T."/>
        </authorList>
    </citation>
    <scope>NUCLEOTIDE SEQUENCE [LARGE SCALE GENOMIC DNA]</scope>
    <source>
        <strain evidence="2">TK-2024</strain>
        <tissue evidence="2">Old leaves</tissue>
    </source>
</reference>
<feature type="compositionally biased region" description="Basic residues" evidence="1">
    <location>
        <begin position="1"/>
        <end position="11"/>
    </location>
</feature>
<dbReference type="EMBL" id="JBBPBN010000439">
    <property type="protein sequence ID" value="KAK8486502.1"/>
    <property type="molecule type" value="Genomic_DNA"/>
</dbReference>
<evidence type="ECO:0000256" key="1">
    <source>
        <dbReference type="SAM" id="MobiDB-lite"/>
    </source>
</evidence>
<evidence type="ECO:0000313" key="3">
    <source>
        <dbReference type="Proteomes" id="UP001396334"/>
    </source>
</evidence>
<proteinExistence type="predicted"/>
<sequence>MNKQSKSKGGRSSKDKAGDGNSRLPIQVLPKCHVLSESPIPQALWDSLTTLYQTQSKHPGFHVQISVVGSYIFFLLKPAGCSSQQCQFYKEEDPL</sequence>
<feature type="region of interest" description="Disordered" evidence="1">
    <location>
        <begin position="1"/>
        <end position="24"/>
    </location>
</feature>
<keyword evidence="3" id="KW-1185">Reference proteome</keyword>
<name>A0ABR2A0M7_9ROSI</name>
<organism evidence="2 3">
    <name type="scientific">Hibiscus sabdariffa</name>
    <name type="common">roselle</name>
    <dbReference type="NCBI Taxonomy" id="183260"/>
    <lineage>
        <taxon>Eukaryota</taxon>
        <taxon>Viridiplantae</taxon>
        <taxon>Streptophyta</taxon>
        <taxon>Embryophyta</taxon>
        <taxon>Tracheophyta</taxon>
        <taxon>Spermatophyta</taxon>
        <taxon>Magnoliopsida</taxon>
        <taxon>eudicotyledons</taxon>
        <taxon>Gunneridae</taxon>
        <taxon>Pentapetalae</taxon>
        <taxon>rosids</taxon>
        <taxon>malvids</taxon>
        <taxon>Malvales</taxon>
        <taxon>Malvaceae</taxon>
        <taxon>Malvoideae</taxon>
        <taxon>Hibiscus</taxon>
    </lineage>
</organism>
<comment type="caution">
    <text evidence="2">The sequence shown here is derived from an EMBL/GenBank/DDBJ whole genome shotgun (WGS) entry which is preliminary data.</text>
</comment>
<gene>
    <name evidence="2" type="ORF">V6N11_061152</name>
</gene>
<accession>A0ABR2A0M7</accession>
<evidence type="ECO:0000313" key="2">
    <source>
        <dbReference type="EMBL" id="KAK8486502.1"/>
    </source>
</evidence>